<dbReference type="RefSeq" id="WP_206713403.1">
    <property type="nucleotide sequence ID" value="NZ_CP071091.1"/>
</dbReference>
<proteinExistence type="predicted"/>
<evidence type="ECO:0008006" key="3">
    <source>
        <dbReference type="Google" id="ProtNLM"/>
    </source>
</evidence>
<accession>A0ABX7MZ76</accession>
<gene>
    <name evidence="1" type="ORF">JY572_25065</name>
</gene>
<dbReference type="EMBL" id="CP071091">
    <property type="protein sequence ID" value="QSQ11658.1"/>
    <property type="molecule type" value="Genomic_DNA"/>
</dbReference>
<organism evidence="1 2">
    <name type="scientific">Myxococcus landrumensis</name>
    <dbReference type="NCBI Taxonomy" id="2813577"/>
    <lineage>
        <taxon>Bacteria</taxon>
        <taxon>Pseudomonadati</taxon>
        <taxon>Myxococcota</taxon>
        <taxon>Myxococcia</taxon>
        <taxon>Myxococcales</taxon>
        <taxon>Cystobacterineae</taxon>
        <taxon>Myxococcaceae</taxon>
        <taxon>Myxococcus</taxon>
    </lineage>
</organism>
<protein>
    <recommendedName>
        <fullName evidence="3">SMI1/KNR4 family protein</fullName>
    </recommendedName>
</protein>
<reference evidence="1 2" key="1">
    <citation type="submission" date="2021-02" db="EMBL/GenBank/DDBJ databases">
        <title>De Novo genome assembly of isolated myxobacteria.</title>
        <authorList>
            <person name="Stevens D.C."/>
        </authorList>
    </citation>
    <scope>NUCLEOTIDE SEQUENCE [LARGE SCALE GENOMIC DNA]</scope>
    <source>
        <strain evidence="1 2">SCHIC003</strain>
    </source>
</reference>
<keyword evidence="2" id="KW-1185">Reference proteome</keyword>
<evidence type="ECO:0000313" key="1">
    <source>
        <dbReference type="EMBL" id="QSQ11658.1"/>
    </source>
</evidence>
<sequence length="410" mass="45121">MPGIVTSWDTWCEEQTRAGFTAHQGAEPLTREQLERYEAAFWRRGFELGGGLRELLEARGIIWAASYECSDGSRIPGLRLPSDVRQLDDHDWHLELAERNGISNAAHWMLLTTEHGDVDSAWALDHRFGGASIGHYHQDLSGSPATEPTTPLPSASADFSTWFAQRLETLGARRQRLNRDDLVAWQDDLEAAPRRDEAAFMAEHAALLSMAEARVARGALPWNTLDVDWRRIASGTRDEALLRRVLEGVRKDRQKGRPGLPFELLAQGTDWPWDYPGPAQLTARLDVSSRQKVMGWALERAGGRSLGGQELHGAIDTLRGGDPGSRDLLRDVCASGWTERTLDLSTPSGRGRLLARAAALALSEPSENNVERVLTLCANVGAGAPGAWTLLDAWDHLDAVLTGRARPGEP</sequence>
<evidence type="ECO:0000313" key="2">
    <source>
        <dbReference type="Proteomes" id="UP000663090"/>
    </source>
</evidence>
<dbReference type="Proteomes" id="UP000663090">
    <property type="component" value="Chromosome"/>
</dbReference>
<name>A0ABX7MZ76_9BACT</name>